<feature type="region of interest" description="Disordered" evidence="1">
    <location>
        <begin position="297"/>
        <end position="316"/>
    </location>
</feature>
<accession>A0A699HIW3</accession>
<evidence type="ECO:0000256" key="1">
    <source>
        <dbReference type="SAM" id="MobiDB-lite"/>
    </source>
</evidence>
<sequence>YVAESDPEEDPEEDPKKYEDDEIEDGPVDYPMDRGDDDDSDSSGDDVDDEDEDEEDYEEGEEHLAPVDSAVVIPTVELVSLPEGTERVIPPPSTDTTTTGARITVRLQAAISLPPEAEVEILLAMPTPPLSPLTSLSPPAAGERLARMASTQVLIDAVTAALPSPPLPPPLYIPSPVDRRDDIPETEIPPRKRSCLFALGFRDTWVDLEKAVPEIVPMTLGEVNTRVTELAELHEHHTQDLYALLEDAQDSIYTRVSAPCTSDTATVAGYSYSDTAPDMRREMGDMQAELLALREHPRRARQPGSDAIVPDHQDAPRDANSHISGFMLLYFARPLFRHVNYQGFSPLA</sequence>
<evidence type="ECO:0000313" key="2">
    <source>
        <dbReference type="EMBL" id="GEY38152.1"/>
    </source>
</evidence>
<name>A0A699HIW3_TANCI</name>
<organism evidence="2">
    <name type="scientific">Tanacetum cinerariifolium</name>
    <name type="common">Dalmatian daisy</name>
    <name type="synonym">Chrysanthemum cinerariifolium</name>
    <dbReference type="NCBI Taxonomy" id="118510"/>
    <lineage>
        <taxon>Eukaryota</taxon>
        <taxon>Viridiplantae</taxon>
        <taxon>Streptophyta</taxon>
        <taxon>Embryophyta</taxon>
        <taxon>Tracheophyta</taxon>
        <taxon>Spermatophyta</taxon>
        <taxon>Magnoliopsida</taxon>
        <taxon>eudicotyledons</taxon>
        <taxon>Gunneridae</taxon>
        <taxon>Pentapetalae</taxon>
        <taxon>asterids</taxon>
        <taxon>campanulids</taxon>
        <taxon>Asterales</taxon>
        <taxon>Asteraceae</taxon>
        <taxon>Asteroideae</taxon>
        <taxon>Anthemideae</taxon>
        <taxon>Anthemidinae</taxon>
        <taxon>Tanacetum</taxon>
    </lineage>
</organism>
<feature type="compositionally biased region" description="Acidic residues" evidence="1">
    <location>
        <begin position="35"/>
        <end position="61"/>
    </location>
</feature>
<dbReference type="AlphaFoldDB" id="A0A699HIW3"/>
<feature type="non-terminal residue" evidence="2">
    <location>
        <position position="1"/>
    </location>
</feature>
<feature type="compositionally biased region" description="Acidic residues" evidence="1">
    <location>
        <begin position="1"/>
        <end position="13"/>
    </location>
</feature>
<gene>
    <name evidence="2" type="ORF">Tci_410126</name>
</gene>
<proteinExistence type="predicted"/>
<dbReference type="EMBL" id="BKCJ010173812">
    <property type="protein sequence ID" value="GEY38152.1"/>
    <property type="molecule type" value="Genomic_DNA"/>
</dbReference>
<reference evidence="2" key="1">
    <citation type="journal article" date="2019" name="Sci. Rep.">
        <title>Draft genome of Tanacetum cinerariifolium, the natural source of mosquito coil.</title>
        <authorList>
            <person name="Yamashiro T."/>
            <person name="Shiraishi A."/>
            <person name="Satake H."/>
            <person name="Nakayama K."/>
        </authorList>
    </citation>
    <scope>NUCLEOTIDE SEQUENCE</scope>
</reference>
<comment type="caution">
    <text evidence="2">The sequence shown here is derived from an EMBL/GenBank/DDBJ whole genome shotgun (WGS) entry which is preliminary data.</text>
</comment>
<feature type="region of interest" description="Disordered" evidence="1">
    <location>
        <begin position="1"/>
        <end position="70"/>
    </location>
</feature>
<protein>
    <submittedName>
        <fullName evidence="2">Uncharacterized protein</fullName>
    </submittedName>
</protein>